<dbReference type="AlphaFoldDB" id="A0A921LB27"/>
<keyword evidence="6" id="KW-0598">Phosphotransferase system</keyword>
<dbReference type="InterPro" id="IPR004701">
    <property type="entry name" value="PTS_EIIA_man-typ"/>
</dbReference>
<dbReference type="Gene3D" id="3.40.50.510">
    <property type="entry name" value="Phosphotransferase system, mannose-type IIA component"/>
    <property type="match status" value="1"/>
</dbReference>
<reference evidence="9" key="2">
    <citation type="submission" date="2021-09" db="EMBL/GenBank/DDBJ databases">
        <authorList>
            <person name="Gilroy R."/>
        </authorList>
    </citation>
    <scope>NUCLEOTIDE SEQUENCE</scope>
    <source>
        <strain evidence="9">7886</strain>
    </source>
</reference>
<gene>
    <name evidence="9" type="ORF">K8V88_11870</name>
</gene>
<dbReference type="GO" id="GO:0016301">
    <property type="term" value="F:kinase activity"/>
    <property type="evidence" value="ECO:0007669"/>
    <property type="project" value="UniProtKB-KW"/>
</dbReference>
<evidence type="ECO:0000313" key="9">
    <source>
        <dbReference type="EMBL" id="HJF88122.1"/>
    </source>
</evidence>
<protein>
    <submittedName>
        <fullName evidence="9">PTS sugar transporter subunit IIA</fullName>
    </submittedName>
</protein>
<dbReference type="Pfam" id="PF03610">
    <property type="entry name" value="EIIA-man"/>
    <property type="match status" value="1"/>
</dbReference>
<sequence>MVGFIVIGHGKFPSGMTDSLKMFFDSLENYTFVDFKEGQNTNEFSEELKSKINGLKKECNEVIIFADLFGGTPFNQAMMLIQNDESIDIVTPACLPMLMEAINSRYREDITKDMIISNLESGFKDYFINAKKLI</sequence>
<evidence type="ECO:0000256" key="2">
    <source>
        <dbReference type="ARBA" id="ARBA00022448"/>
    </source>
</evidence>
<evidence type="ECO:0000256" key="6">
    <source>
        <dbReference type="ARBA" id="ARBA00022683"/>
    </source>
</evidence>
<dbReference type="GO" id="GO:0016020">
    <property type="term" value="C:membrane"/>
    <property type="evidence" value="ECO:0007669"/>
    <property type="project" value="InterPro"/>
</dbReference>
<keyword evidence="3" id="KW-0963">Cytoplasm</keyword>
<dbReference type="Proteomes" id="UP000747013">
    <property type="component" value="Unassembled WGS sequence"/>
</dbReference>
<evidence type="ECO:0000313" key="10">
    <source>
        <dbReference type="Proteomes" id="UP000747013"/>
    </source>
</evidence>
<dbReference type="InterPro" id="IPR033887">
    <property type="entry name" value="PTS_IIA_man"/>
</dbReference>
<evidence type="ECO:0000256" key="5">
    <source>
        <dbReference type="ARBA" id="ARBA00022679"/>
    </source>
</evidence>
<dbReference type="PANTHER" id="PTHR33799:SF1">
    <property type="entry name" value="PTS SYSTEM MANNOSE-SPECIFIC EIIAB COMPONENT-RELATED"/>
    <property type="match status" value="1"/>
</dbReference>
<dbReference type="GO" id="GO:0009401">
    <property type="term" value="P:phosphoenolpyruvate-dependent sugar phosphotransferase system"/>
    <property type="evidence" value="ECO:0007669"/>
    <property type="project" value="UniProtKB-KW"/>
</dbReference>
<dbReference type="PANTHER" id="PTHR33799">
    <property type="entry name" value="PTS PERMEASE-RELATED-RELATED"/>
    <property type="match status" value="1"/>
</dbReference>
<comment type="caution">
    <text evidence="9">The sequence shown here is derived from an EMBL/GenBank/DDBJ whole genome shotgun (WGS) entry which is preliminary data.</text>
</comment>
<evidence type="ECO:0000259" key="8">
    <source>
        <dbReference type="PROSITE" id="PS51096"/>
    </source>
</evidence>
<dbReference type="PROSITE" id="PS51096">
    <property type="entry name" value="PTS_EIIA_TYPE_4"/>
    <property type="match status" value="1"/>
</dbReference>
<dbReference type="InterPro" id="IPR036662">
    <property type="entry name" value="PTS_EIIA_man-typ_sf"/>
</dbReference>
<dbReference type="EMBL" id="DYWC01000279">
    <property type="protein sequence ID" value="HJF88122.1"/>
    <property type="molecule type" value="Genomic_DNA"/>
</dbReference>
<reference evidence="9" key="1">
    <citation type="journal article" date="2021" name="PeerJ">
        <title>Extensive microbial diversity within the chicken gut microbiome revealed by metagenomics and culture.</title>
        <authorList>
            <person name="Gilroy R."/>
            <person name="Ravi A."/>
            <person name="Getino M."/>
            <person name="Pursley I."/>
            <person name="Horton D.L."/>
            <person name="Alikhan N.F."/>
            <person name="Baker D."/>
            <person name="Gharbi K."/>
            <person name="Hall N."/>
            <person name="Watson M."/>
            <person name="Adriaenssens E.M."/>
            <person name="Foster-Nyarko E."/>
            <person name="Jarju S."/>
            <person name="Secka A."/>
            <person name="Antonio M."/>
            <person name="Oren A."/>
            <person name="Chaudhuri R.R."/>
            <person name="La Ragione R."/>
            <person name="Hildebrand F."/>
            <person name="Pallen M.J."/>
        </authorList>
    </citation>
    <scope>NUCLEOTIDE SEQUENCE</scope>
    <source>
        <strain evidence="9">7886</strain>
    </source>
</reference>
<keyword evidence="5" id="KW-0808">Transferase</keyword>
<dbReference type="SUPFAM" id="SSF53062">
    <property type="entry name" value="PTS system fructose IIA component-like"/>
    <property type="match status" value="1"/>
</dbReference>
<organism evidence="9 10">
    <name type="scientific">Companilactobacillus farciminis</name>
    <dbReference type="NCBI Taxonomy" id="1612"/>
    <lineage>
        <taxon>Bacteria</taxon>
        <taxon>Bacillati</taxon>
        <taxon>Bacillota</taxon>
        <taxon>Bacilli</taxon>
        <taxon>Lactobacillales</taxon>
        <taxon>Lactobacillaceae</taxon>
        <taxon>Companilactobacillus</taxon>
    </lineage>
</organism>
<evidence type="ECO:0000256" key="4">
    <source>
        <dbReference type="ARBA" id="ARBA00022597"/>
    </source>
</evidence>
<evidence type="ECO:0000256" key="7">
    <source>
        <dbReference type="ARBA" id="ARBA00022777"/>
    </source>
</evidence>
<dbReference type="CDD" id="cd00006">
    <property type="entry name" value="PTS_IIA_man"/>
    <property type="match status" value="1"/>
</dbReference>
<keyword evidence="4 9" id="KW-0762">Sugar transport</keyword>
<proteinExistence type="predicted"/>
<dbReference type="GO" id="GO:0005737">
    <property type="term" value="C:cytoplasm"/>
    <property type="evidence" value="ECO:0007669"/>
    <property type="project" value="UniProtKB-SubCell"/>
</dbReference>
<comment type="subcellular location">
    <subcellularLocation>
        <location evidence="1">Cytoplasm</location>
    </subcellularLocation>
</comment>
<accession>A0A921LB27</accession>
<dbReference type="InterPro" id="IPR051471">
    <property type="entry name" value="Bacterial_PTS_sugar_comp"/>
</dbReference>
<feature type="domain" description="PTS EIIA type-4" evidence="8">
    <location>
        <begin position="1"/>
        <end position="134"/>
    </location>
</feature>
<evidence type="ECO:0000256" key="3">
    <source>
        <dbReference type="ARBA" id="ARBA00022490"/>
    </source>
</evidence>
<keyword evidence="2" id="KW-0813">Transport</keyword>
<evidence type="ECO:0000256" key="1">
    <source>
        <dbReference type="ARBA" id="ARBA00004496"/>
    </source>
</evidence>
<keyword evidence="7" id="KW-0418">Kinase</keyword>
<name>A0A921LB27_9LACO</name>